<proteinExistence type="predicted"/>
<evidence type="ECO:0000313" key="10">
    <source>
        <dbReference type="EMBL" id="WLR42735.1"/>
    </source>
</evidence>
<keyword evidence="2" id="KW-0902">Two-component regulatory system</keyword>
<dbReference type="PROSITE" id="PS51755">
    <property type="entry name" value="OMPR_PHOB"/>
    <property type="match status" value="1"/>
</dbReference>
<feature type="domain" description="Response regulatory" evidence="8">
    <location>
        <begin position="6"/>
        <end position="119"/>
    </location>
</feature>
<keyword evidence="4 7" id="KW-0238">DNA-binding</keyword>
<keyword evidence="11" id="KW-1185">Reference proteome</keyword>
<keyword evidence="3" id="KW-0805">Transcription regulation</keyword>
<dbReference type="PROSITE" id="PS50110">
    <property type="entry name" value="RESPONSE_REGULATORY"/>
    <property type="match status" value="1"/>
</dbReference>
<dbReference type="Gene3D" id="6.10.250.690">
    <property type="match status" value="1"/>
</dbReference>
<evidence type="ECO:0000313" key="11">
    <source>
        <dbReference type="Proteomes" id="UP001197974"/>
    </source>
</evidence>
<dbReference type="PANTHER" id="PTHR48111:SF1">
    <property type="entry name" value="TWO-COMPONENT RESPONSE REGULATOR ORR33"/>
    <property type="match status" value="1"/>
</dbReference>
<evidence type="ECO:0000256" key="1">
    <source>
        <dbReference type="ARBA" id="ARBA00022553"/>
    </source>
</evidence>
<dbReference type="InterPro" id="IPR036388">
    <property type="entry name" value="WH-like_DNA-bd_sf"/>
</dbReference>
<accession>A0ABY9JWE4</accession>
<sequence length="227" mass="25878">MNNPLTILIVDDEPEMRELIELNLLKEGYNCITAANGKEALKIVTSIKPNLILLDVMMPEMDGFTVAEKILENEKTPIIFLTARGDEWDRIYGLKLGAEDYIVKPFSPGELVARVEVVLRRFHVMKHPSEGLTIGGLEFDLEGRTVKLNSEPISLTLKEFELLHFLAKNKGRVFDREQLLEKIWGYDYSGSARTVDTHIKTLRLKMKDNGNIIKTVWGIGYKFVVDE</sequence>
<dbReference type="PANTHER" id="PTHR48111">
    <property type="entry name" value="REGULATOR OF RPOS"/>
    <property type="match status" value="1"/>
</dbReference>
<evidence type="ECO:0000259" key="9">
    <source>
        <dbReference type="PROSITE" id="PS51755"/>
    </source>
</evidence>
<evidence type="ECO:0000256" key="5">
    <source>
        <dbReference type="ARBA" id="ARBA00023163"/>
    </source>
</evidence>
<dbReference type="Pfam" id="PF00072">
    <property type="entry name" value="Response_reg"/>
    <property type="match status" value="1"/>
</dbReference>
<dbReference type="Gene3D" id="3.40.50.2300">
    <property type="match status" value="1"/>
</dbReference>
<evidence type="ECO:0000256" key="2">
    <source>
        <dbReference type="ARBA" id="ARBA00023012"/>
    </source>
</evidence>
<dbReference type="Gene3D" id="1.10.10.10">
    <property type="entry name" value="Winged helix-like DNA-binding domain superfamily/Winged helix DNA-binding domain"/>
    <property type="match status" value="1"/>
</dbReference>
<feature type="modified residue" description="4-aspartylphosphate" evidence="6">
    <location>
        <position position="55"/>
    </location>
</feature>
<dbReference type="CDD" id="cd00383">
    <property type="entry name" value="trans_reg_C"/>
    <property type="match status" value="1"/>
</dbReference>
<name>A0ABY9JWE4_9BACI</name>
<gene>
    <name evidence="10" type="ORF">LC087_00330</name>
</gene>
<evidence type="ECO:0000256" key="7">
    <source>
        <dbReference type="PROSITE-ProRule" id="PRU01091"/>
    </source>
</evidence>
<evidence type="ECO:0000256" key="4">
    <source>
        <dbReference type="ARBA" id="ARBA00023125"/>
    </source>
</evidence>
<evidence type="ECO:0000256" key="6">
    <source>
        <dbReference type="PROSITE-ProRule" id="PRU00169"/>
    </source>
</evidence>
<keyword evidence="5" id="KW-0804">Transcription</keyword>
<evidence type="ECO:0000256" key="3">
    <source>
        <dbReference type="ARBA" id="ARBA00023015"/>
    </source>
</evidence>
<dbReference type="RefSeq" id="WP_226539439.1">
    <property type="nucleotide sequence ID" value="NZ_CP129013.1"/>
</dbReference>
<dbReference type="SMART" id="SM00448">
    <property type="entry name" value="REC"/>
    <property type="match status" value="1"/>
</dbReference>
<evidence type="ECO:0000259" key="8">
    <source>
        <dbReference type="PROSITE" id="PS50110"/>
    </source>
</evidence>
<reference evidence="10 11" key="1">
    <citation type="submission" date="2023-06" db="EMBL/GenBank/DDBJ databases">
        <title>Five Gram-positive bacteria isolated from mangrove sediments in Shenzhen, Guangdong, China.</title>
        <authorList>
            <person name="Yu S."/>
            <person name="Zheng W."/>
            <person name="Huang Y."/>
        </authorList>
    </citation>
    <scope>NUCLEOTIDE SEQUENCE [LARGE SCALE GENOMIC DNA]</scope>
    <source>
        <strain evidence="10 11">SaN35-3</strain>
    </source>
</reference>
<dbReference type="EMBL" id="CP129013">
    <property type="protein sequence ID" value="WLR42735.1"/>
    <property type="molecule type" value="Genomic_DNA"/>
</dbReference>
<feature type="domain" description="OmpR/PhoB-type" evidence="9">
    <location>
        <begin position="129"/>
        <end position="225"/>
    </location>
</feature>
<organism evidence="10 11">
    <name type="scientific">Bacillus carboniphilus</name>
    <dbReference type="NCBI Taxonomy" id="86663"/>
    <lineage>
        <taxon>Bacteria</taxon>
        <taxon>Bacillati</taxon>
        <taxon>Bacillota</taxon>
        <taxon>Bacilli</taxon>
        <taxon>Bacillales</taxon>
        <taxon>Bacillaceae</taxon>
        <taxon>Bacillus</taxon>
    </lineage>
</organism>
<dbReference type="Pfam" id="PF00486">
    <property type="entry name" value="Trans_reg_C"/>
    <property type="match status" value="1"/>
</dbReference>
<dbReference type="InterPro" id="IPR001789">
    <property type="entry name" value="Sig_transdc_resp-reg_receiver"/>
</dbReference>
<dbReference type="InterPro" id="IPR001867">
    <property type="entry name" value="OmpR/PhoB-type_DNA-bd"/>
</dbReference>
<protein>
    <submittedName>
        <fullName evidence="10">Response regulator transcription factor</fullName>
    </submittedName>
</protein>
<dbReference type="InterPro" id="IPR011006">
    <property type="entry name" value="CheY-like_superfamily"/>
</dbReference>
<dbReference type="SUPFAM" id="SSF52172">
    <property type="entry name" value="CheY-like"/>
    <property type="match status" value="1"/>
</dbReference>
<dbReference type="SMART" id="SM00862">
    <property type="entry name" value="Trans_reg_C"/>
    <property type="match status" value="1"/>
</dbReference>
<feature type="DNA-binding region" description="OmpR/PhoB-type" evidence="7">
    <location>
        <begin position="129"/>
        <end position="225"/>
    </location>
</feature>
<dbReference type="Proteomes" id="UP001197974">
    <property type="component" value="Chromosome"/>
</dbReference>
<keyword evidence="1 6" id="KW-0597">Phosphoprotein</keyword>
<dbReference type="InterPro" id="IPR039420">
    <property type="entry name" value="WalR-like"/>
</dbReference>